<evidence type="ECO:0000313" key="4">
    <source>
        <dbReference type="EMBL" id="CAB0030559.1"/>
    </source>
</evidence>
<name>A0A6H5I3Z5_9HYME</name>
<evidence type="ECO:0000256" key="3">
    <source>
        <dbReference type="PROSITE-ProRule" id="PRU00023"/>
    </source>
</evidence>
<organism evidence="4 5">
    <name type="scientific">Trichogramma brassicae</name>
    <dbReference type="NCBI Taxonomy" id="86971"/>
    <lineage>
        <taxon>Eukaryota</taxon>
        <taxon>Metazoa</taxon>
        <taxon>Ecdysozoa</taxon>
        <taxon>Arthropoda</taxon>
        <taxon>Hexapoda</taxon>
        <taxon>Insecta</taxon>
        <taxon>Pterygota</taxon>
        <taxon>Neoptera</taxon>
        <taxon>Endopterygota</taxon>
        <taxon>Hymenoptera</taxon>
        <taxon>Apocrita</taxon>
        <taxon>Proctotrupomorpha</taxon>
        <taxon>Chalcidoidea</taxon>
        <taxon>Trichogrammatidae</taxon>
        <taxon>Trichogramma</taxon>
    </lineage>
</organism>
<keyword evidence="5" id="KW-1185">Reference proteome</keyword>
<reference evidence="4 5" key="1">
    <citation type="submission" date="2020-02" db="EMBL/GenBank/DDBJ databases">
        <authorList>
            <person name="Ferguson B K."/>
        </authorList>
    </citation>
    <scope>NUCLEOTIDE SEQUENCE [LARGE SCALE GENOMIC DNA]</scope>
</reference>
<dbReference type="AlphaFoldDB" id="A0A6H5I3Z5"/>
<dbReference type="SUPFAM" id="SSF48403">
    <property type="entry name" value="Ankyrin repeat"/>
    <property type="match status" value="1"/>
</dbReference>
<dbReference type="InterPro" id="IPR002110">
    <property type="entry name" value="Ankyrin_rpt"/>
</dbReference>
<keyword evidence="1" id="KW-0677">Repeat</keyword>
<sequence length="678" mass="78049">MSASEENRFENQNDNLRHKCDYCALIIDFVIRTGYRDEPKLGTDGKPLAHRITAVHYAAGYYNRGAIISELFKIYDRFDVNYVDEKGITHFHIACEVGCRDLVEKFLELGQDPNCFVSKSGDSLLHLALDLKHIEVAKLLTRHGSDPNLANEKKSTPLHYICTRRRRLGHCRQEDEDDKSDLIRTVFEINDKKHRLVQVNARDKFGDTPLHLAVKHDYQKVAELLLRRGADPNLANEEGSTPLHVICQRTTDDDLTKKFFEICSDIEKTVLVDAKDSRGRTALQLAVANLLPGVVGVLLTHGSDLTKFIVPNESEFVHHRFVLDCRLLMACRILICVQRLEEKGYELDRDDALTIMKLYCESRFRTIPNIAELRLFCNDEKLAEKRKTTNVREGLLLHDLIQLDAEEVTKRVTYQDCYELANSVEYWKLSIKFRRACNDHLCDKLPRRLFLRWTLDPFMELINYRLPHLPCEMILNNLENTLPNSVSRKRRVDSEEEGSDRRPIVNEAPGWIRRGALRHCLYDKATSSVYTTTTAASGVEDHRRNPESKKQQQLARLFHDTAPHIPNSGLYRFIFNEDVPDDKIHPFPSFGLSYTHFFFVNFNLEAKTHYGAPIHFRQSALRIYTCPGNLLLSDSMNGCRSPGTTFASYSTHSIRGPSIFIFILIFVNSTALTFQMNK</sequence>
<dbReference type="PANTHER" id="PTHR24198:SF165">
    <property type="entry name" value="ANKYRIN REPEAT-CONTAINING PROTEIN-RELATED"/>
    <property type="match status" value="1"/>
</dbReference>
<evidence type="ECO:0000256" key="1">
    <source>
        <dbReference type="ARBA" id="ARBA00022737"/>
    </source>
</evidence>
<dbReference type="PANTHER" id="PTHR24198">
    <property type="entry name" value="ANKYRIN REPEAT AND PROTEIN KINASE DOMAIN-CONTAINING PROTEIN"/>
    <property type="match status" value="1"/>
</dbReference>
<dbReference type="PROSITE" id="PS50297">
    <property type="entry name" value="ANK_REP_REGION"/>
    <property type="match status" value="2"/>
</dbReference>
<dbReference type="PROSITE" id="PS50088">
    <property type="entry name" value="ANK_REPEAT"/>
    <property type="match status" value="2"/>
</dbReference>
<dbReference type="OrthoDB" id="539213at2759"/>
<protein>
    <submittedName>
        <fullName evidence="4">Uncharacterized protein</fullName>
    </submittedName>
</protein>
<proteinExistence type="predicted"/>
<gene>
    <name evidence="4" type="ORF">TBRA_LOCUS2557</name>
</gene>
<keyword evidence="2 3" id="KW-0040">ANK repeat</keyword>
<feature type="repeat" description="ANK" evidence="3">
    <location>
        <begin position="120"/>
        <end position="152"/>
    </location>
</feature>
<dbReference type="Pfam" id="PF12796">
    <property type="entry name" value="Ank_2"/>
    <property type="match status" value="1"/>
</dbReference>
<dbReference type="Proteomes" id="UP000479190">
    <property type="component" value="Unassembled WGS sequence"/>
</dbReference>
<dbReference type="Gene3D" id="1.25.40.20">
    <property type="entry name" value="Ankyrin repeat-containing domain"/>
    <property type="match status" value="2"/>
</dbReference>
<accession>A0A6H5I3Z5</accession>
<dbReference type="SMART" id="SM00248">
    <property type="entry name" value="ANK"/>
    <property type="match status" value="6"/>
</dbReference>
<dbReference type="InterPro" id="IPR036770">
    <property type="entry name" value="Ankyrin_rpt-contain_sf"/>
</dbReference>
<dbReference type="EMBL" id="CADCXV010000502">
    <property type="protein sequence ID" value="CAB0030559.1"/>
    <property type="molecule type" value="Genomic_DNA"/>
</dbReference>
<evidence type="ECO:0000256" key="2">
    <source>
        <dbReference type="ARBA" id="ARBA00023043"/>
    </source>
</evidence>
<dbReference type="Pfam" id="PF13857">
    <property type="entry name" value="Ank_5"/>
    <property type="match status" value="1"/>
</dbReference>
<evidence type="ECO:0000313" key="5">
    <source>
        <dbReference type="Proteomes" id="UP000479190"/>
    </source>
</evidence>
<feature type="repeat" description="ANK" evidence="3">
    <location>
        <begin position="205"/>
        <end position="237"/>
    </location>
</feature>